<gene>
    <name evidence="2" type="ORF">TIFTF001_008922</name>
</gene>
<proteinExistence type="predicted"/>
<accession>A0AA88CYH6</accession>
<evidence type="ECO:0000256" key="1">
    <source>
        <dbReference type="SAM" id="MobiDB-lite"/>
    </source>
</evidence>
<dbReference type="EMBL" id="BTGU01000010">
    <property type="protein sequence ID" value="GMN39683.1"/>
    <property type="molecule type" value="Genomic_DNA"/>
</dbReference>
<feature type="region of interest" description="Disordered" evidence="1">
    <location>
        <begin position="25"/>
        <end position="56"/>
    </location>
</feature>
<comment type="caution">
    <text evidence="2">The sequence shown here is derived from an EMBL/GenBank/DDBJ whole genome shotgun (WGS) entry which is preliminary data.</text>
</comment>
<dbReference type="Proteomes" id="UP001187192">
    <property type="component" value="Unassembled WGS sequence"/>
</dbReference>
<organism evidence="2 3">
    <name type="scientific">Ficus carica</name>
    <name type="common">Common fig</name>
    <dbReference type="NCBI Taxonomy" id="3494"/>
    <lineage>
        <taxon>Eukaryota</taxon>
        <taxon>Viridiplantae</taxon>
        <taxon>Streptophyta</taxon>
        <taxon>Embryophyta</taxon>
        <taxon>Tracheophyta</taxon>
        <taxon>Spermatophyta</taxon>
        <taxon>Magnoliopsida</taxon>
        <taxon>eudicotyledons</taxon>
        <taxon>Gunneridae</taxon>
        <taxon>Pentapetalae</taxon>
        <taxon>rosids</taxon>
        <taxon>fabids</taxon>
        <taxon>Rosales</taxon>
        <taxon>Moraceae</taxon>
        <taxon>Ficeae</taxon>
        <taxon>Ficus</taxon>
    </lineage>
</organism>
<dbReference type="AlphaFoldDB" id="A0AA88CYH6"/>
<evidence type="ECO:0000313" key="2">
    <source>
        <dbReference type="EMBL" id="GMN39683.1"/>
    </source>
</evidence>
<evidence type="ECO:0000313" key="3">
    <source>
        <dbReference type="Proteomes" id="UP001187192"/>
    </source>
</evidence>
<keyword evidence="3" id="KW-1185">Reference proteome</keyword>
<reference evidence="2" key="1">
    <citation type="submission" date="2023-07" db="EMBL/GenBank/DDBJ databases">
        <title>draft genome sequence of fig (Ficus carica).</title>
        <authorList>
            <person name="Takahashi T."/>
            <person name="Nishimura K."/>
        </authorList>
    </citation>
    <scope>NUCLEOTIDE SEQUENCE</scope>
</reference>
<protein>
    <submittedName>
        <fullName evidence="2">Uncharacterized protein</fullName>
    </submittedName>
</protein>
<sequence>MTDLTGMVLLTGMVFDHHTKVSASAVDGFPDRHDRSRSGRSRKPASVSVPAGFPDRDQSYWSGKPTIALALVGFLDRPDREPVRSV</sequence>
<name>A0AA88CYH6_FICCA</name>